<reference evidence="3" key="2">
    <citation type="submission" date="2015-01" db="EMBL/GenBank/DDBJ databases">
        <title>Evolutionary Origins and Diversification of the Mycorrhizal Mutualists.</title>
        <authorList>
            <consortium name="DOE Joint Genome Institute"/>
            <consortium name="Mycorrhizal Genomics Consortium"/>
            <person name="Kohler A."/>
            <person name="Kuo A."/>
            <person name="Nagy L.G."/>
            <person name="Floudas D."/>
            <person name="Copeland A."/>
            <person name="Barry K.W."/>
            <person name="Cichocki N."/>
            <person name="Veneault-Fourrey C."/>
            <person name="LaButti K."/>
            <person name="Lindquist E.A."/>
            <person name="Lipzen A."/>
            <person name="Lundell T."/>
            <person name="Morin E."/>
            <person name="Murat C."/>
            <person name="Riley R."/>
            <person name="Ohm R."/>
            <person name="Sun H."/>
            <person name="Tunlid A."/>
            <person name="Henrissat B."/>
            <person name="Grigoriev I.V."/>
            <person name="Hibbett D.S."/>
            <person name="Martin F."/>
        </authorList>
    </citation>
    <scope>NUCLEOTIDE SEQUENCE [LARGE SCALE GENOMIC DNA]</scope>
    <source>
        <strain evidence="3">MUT 4182</strain>
    </source>
</reference>
<evidence type="ECO:0000256" key="1">
    <source>
        <dbReference type="SAM" id="MobiDB-lite"/>
    </source>
</evidence>
<organism evidence="2 3">
    <name type="scientific">Tulasnella calospora MUT 4182</name>
    <dbReference type="NCBI Taxonomy" id="1051891"/>
    <lineage>
        <taxon>Eukaryota</taxon>
        <taxon>Fungi</taxon>
        <taxon>Dikarya</taxon>
        <taxon>Basidiomycota</taxon>
        <taxon>Agaricomycotina</taxon>
        <taxon>Agaricomycetes</taxon>
        <taxon>Cantharellales</taxon>
        <taxon>Tulasnellaceae</taxon>
        <taxon>Tulasnella</taxon>
    </lineage>
</organism>
<gene>
    <name evidence="2" type="ORF">M407DRAFT_245400</name>
</gene>
<reference evidence="2 3" key="1">
    <citation type="submission" date="2014-04" db="EMBL/GenBank/DDBJ databases">
        <authorList>
            <consortium name="DOE Joint Genome Institute"/>
            <person name="Kuo A."/>
            <person name="Girlanda M."/>
            <person name="Perotto S."/>
            <person name="Kohler A."/>
            <person name="Nagy L.G."/>
            <person name="Floudas D."/>
            <person name="Copeland A."/>
            <person name="Barry K.W."/>
            <person name="Cichocki N."/>
            <person name="Veneault-Fourrey C."/>
            <person name="LaButti K."/>
            <person name="Lindquist E.A."/>
            <person name="Lipzen A."/>
            <person name="Lundell T."/>
            <person name="Morin E."/>
            <person name="Murat C."/>
            <person name="Sun H."/>
            <person name="Tunlid A."/>
            <person name="Henrissat B."/>
            <person name="Grigoriev I.V."/>
            <person name="Hibbett D.S."/>
            <person name="Martin F."/>
            <person name="Nordberg H.P."/>
            <person name="Cantor M.N."/>
            <person name="Hua S.X."/>
        </authorList>
    </citation>
    <scope>NUCLEOTIDE SEQUENCE [LARGE SCALE GENOMIC DNA]</scope>
    <source>
        <strain evidence="2 3">MUT 4182</strain>
    </source>
</reference>
<evidence type="ECO:0000313" key="3">
    <source>
        <dbReference type="Proteomes" id="UP000054248"/>
    </source>
</evidence>
<feature type="region of interest" description="Disordered" evidence="1">
    <location>
        <begin position="1"/>
        <end position="21"/>
    </location>
</feature>
<accession>A0A0C3LK32</accession>
<evidence type="ECO:0000313" key="2">
    <source>
        <dbReference type="EMBL" id="KIO21732.1"/>
    </source>
</evidence>
<feature type="compositionally biased region" description="Basic and acidic residues" evidence="1">
    <location>
        <begin position="12"/>
        <end position="21"/>
    </location>
</feature>
<dbReference type="AlphaFoldDB" id="A0A0C3LK32"/>
<keyword evidence="3" id="KW-1185">Reference proteome</keyword>
<dbReference type="Proteomes" id="UP000054248">
    <property type="component" value="Unassembled WGS sequence"/>
</dbReference>
<dbReference type="HOGENOM" id="CLU_2051378_0_0_1"/>
<protein>
    <submittedName>
        <fullName evidence="2">Uncharacterized protein</fullName>
    </submittedName>
</protein>
<dbReference type="EMBL" id="KN823130">
    <property type="protein sequence ID" value="KIO21732.1"/>
    <property type="molecule type" value="Genomic_DNA"/>
</dbReference>
<sequence>MGAALLSNKAWRSRDSPTDSKDLHNLWALLRCNAGKHIRSNRYPTRNRADIRPVHQMPLPLLALGHREVGRQHSVGLNSTREPRSIFPKYLDRVVRIAKSYSISILPVTPSPLSSSLLVY</sequence>
<name>A0A0C3LK32_9AGAM</name>
<proteinExistence type="predicted"/>